<feature type="domain" description="ATPase dynein-related AAA" evidence="1">
    <location>
        <begin position="78"/>
        <end position="219"/>
    </location>
</feature>
<dbReference type="SUPFAM" id="SSF52540">
    <property type="entry name" value="P-loop containing nucleoside triphosphate hydrolases"/>
    <property type="match status" value="1"/>
</dbReference>
<dbReference type="GO" id="GO:0005524">
    <property type="term" value="F:ATP binding"/>
    <property type="evidence" value="ECO:0007669"/>
    <property type="project" value="InterPro"/>
</dbReference>
<dbReference type="InterPro" id="IPR011704">
    <property type="entry name" value="ATPase_dyneun-rel_AAA"/>
</dbReference>
<dbReference type="PATRIC" id="fig|1129374.4.peg.1780"/>
<dbReference type="eggNOG" id="COG0714">
    <property type="taxonomic scope" value="Bacteria"/>
</dbReference>
<dbReference type="EMBL" id="AHTH01000023">
    <property type="protein sequence ID" value="EHR40960.1"/>
    <property type="molecule type" value="Genomic_DNA"/>
</dbReference>
<dbReference type="Proteomes" id="UP000012046">
    <property type="component" value="Unassembled WGS sequence"/>
</dbReference>
<protein>
    <submittedName>
        <fullName evidence="2">ATPase</fullName>
    </submittedName>
</protein>
<dbReference type="GO" id="GO:0016887">
    <property type="term" value="F:ATP hydrolysis activity"/>
    <property type="evidence" value="ECO:0007669"/>
    <property type="project" value="InterPro"/>
</dbReference>
<dbReference type="InterPro" id="IPR027417">
    <property type="entry name" value="P-loop_NTPase"/>
</dbReference>
<sequence>MHTTADKQRLPAEQSFAEELQRLQHWDPAPVPPGWQLSPIAAEKFILGDPALGIHKKFIAAPNVVTRVIISLCTQRGCLLIGEPGTAKSWLSELLCAAISGDSSLIVQGGAVNSVDQLLYSWNQAILQREGPSLAALVPSPLYRAMRDGKFVRFEEMSRCPQPLQDAVLSLLSDRVITIPELSGEQGVLYAKKGFNIIATANSVDEGLHKMSAALKRRMNFEHIKPISHIDDEISVVMWETAKLNAAAGIDITLDPLLFEMLATIFHELRNGQTLDGRSTDRLAAAAMSTAEAVVVGHTLCVHSYYYQQGQLEYGQLLHFLLGSALKDNPEDRRRLLHYFDSEISNKAGSHWQQLYRHRELIL</sequence>
<evidence type="ECO:0000313" key="2">
    <source>
        <dbReference type="EMBL" id="EHR40960.1"/>
    </source>
</evidence>
<gene>
    <name evidence="2" type="ORF">AJE_08907</name>
</gene>
<comment type="caution">
    <text evidence="2">The sequence shown here is derived from an EMBL/GenBank/DDBJ whole genome shotgun (WGS) entry which is preliminary data.</text>
</comment>
<dbReference type="RefSeq" id="WP_008950585.1">
    <property type="nucleotide sequence ID" value="NZ_AHTH01000023.1"/>
</dbReference>
<dbReference type="Pfam" id="PF07728">
    <property type="entry name" value="AAA_5"/>
    <property type="match status" value="1"/>
</dbReference>
<name>H3ZEJ7_9ALTE</name>
<dbReference type="AlphaFoldDB" id="H3ZEJ7"/>
<dbReference type="PANTHER" id="PTHR42759">
    <property type="entry name" value="MOXR FAMILY PROTEIN"/>
    <property type="match status" value="1"/>
</dbReference>
<evidence type="ECO:0000313" key="3">
    <source>
        <dbReference type="Proteomes" id="UP000012046"/>
    </source>
</evidence>
<accession>H3ZEJ7</accession>
<keyword evidence="3" id="KW-1185">Reference proteome</keyword>
<reference evidence="2 3" key="1">
    <citation type="journal article" date="2012" name="J. Bacteriol.">
        <title>Genome Sequence of Extracellular-Protease-Producing Alishewanella jeotgali Isolated from Traditional Korean Fermented Seafood.</title>
        <authorList>
            <person name="Jung J."/>
            <person name="Chun J."/>
            <person name="Park W."/>
        </authorList>
    </citation>
    <scope>NUCLEOTIDE SEQUENCE [LARGE SCALE GENOMIC DNA]</scope>
    <source>
        <strain evidence="2 3">KCTC 22429</strain>
    </source>
</reference>
<organism evidence="2 3">
    <name type="scientific">Alishewanella jeotgali KCTC 22429</name>
    <dbReference type="NCBI Taxonomy" id="1129374"/>
    <lineage>
        <taxon>Bacteria</taxon>
        <taxon>Pseudomonadati</taxon>
        <taxon>Pseudomonadota</taxon>
        <taxon>Gammaproteobacteria</taxon>
        <taxon>Alteromonadales</taxon>
        <taxon>Alteromonadaceae</taxon>
        <taxon>Alishewanella</taxon>
    </lineage>
</organism>
<proteinExistence type="predicted"/>
<evidence type="ECO:0000259" key="1">
    <source>
        <dbReference type="Pfam" id="PF07728"/>
    </source>
</evidence>
<dbReference type="InterPro" id="IPR050764">
    <property type="entry name" value="CbbQ/NirQ/NorQ/GpvN"/>
</dbReference>
<dbReference type="PANTHER" id="PTHR42759:SF1">
    <property type="entry name" value="MAGNESIUM-CHELATASE SUBUNIT CHLD"/>
    <property type="match status" value="1"/>
</dbReference>
<dbReference type="Gene3D" id="3.40.50.300">
    <property type="entry name" value="P-loop containing nucleotide triphosphate hydrolases"/>
    <property type="match status" value="1"/>
</dbReference>
<dbReference type="STRING" id="1129374.AJE_08907"/>